<organism evidence="2 3">
    <name type="scientific">Salegentibacter salegens</name>
    <dbReference type="NCBI Taxonomy" id="143223"/>
    <lineage>
        <taxon>Bacteria</taxon>
        <taxon>Pseudomonadati</taxon>
        <taxon>Bacteroidota</taxon>
        <taxon>Flavobacteriia</taxon>
        <taxon>Flavobacteriales</taxon>
        <taxon>Flavobacteriaceae</taxon>
        <taxon>Salegentibacter</taxon>
    </lineage>
</organism>
<feature type="region of interest" description="Disordered" evidence="1">
    <location>
        <begin position="63"/>
        <end position="83"/>
    </location>
</feature>
<dbReference type="STRING" id="143223.SAMN05878281_0005"/>
<reference evidence="3" key="1">
    <citation type="submission" date="2016-11" db="EMBL/GenBank/DDBJ databases">
        <authorList>
            <person name="Varghese N."/>
            <person name="Submissions S."/>
        </authorList>
    </citation>
    <scope>NUCLEOTIDE SEQUENCE [LARGE SCALE GENOMIC DNA]</scope>
    <source>
        <strain evidence="3">ACAM 48</strain>
    </source>
</reference>
<dbReference type="AlphaFoldDB" id="A0A1M7H823"/>
<name>A0A1M7H823_9FLAO</name>
<proteinExistence type="predicted"/>
<dbReference type="EMBL" id="LT670848">
    <property type="protein sequence ID" value="SHM24247.1"/>
    <property type="molecule type" value="Genomic_DNA"/>
</dbReference>
<evidence type="ECO:0000313" key="2">
    <source>
        <dbReference type="EMBL" id="SHM24247.1"/>
    </source>
</evidence>
<gene>
    <name evidence="2" type="ORF">SAMN05878281_0005</name>
</gene>
<evidence type="ECO:0000256" key="1">
    <source>
        <dbReference type="SAM" id="MobiDB-lite"/>
    </source>
</evidence>
<keyword evidence="3" id="KW-1185">Reference proteome</keyword>
<protein>
    <submittedName>
        <fullName evidence="2">Uncharacterized protein</fullName>
    </submittedName>
</protein>
<dbReference type="RefSeq" id="WP_197686279.1">
    <property type="nucleotide sequence ID" value="NZ_LT670848.1"/>
</dbReference>
<sequence length="97" mass="11017">MITSFKYKISGNFATLHNEVNSLHPNLPYIDGMVTRTQPGEALNAYYGFVQEGIYQNEQEVAEHLSGTPNPPQQPGDIKFRDINGDGRINDMIEIYW</sequence>
<evidence type="ECO:0000313" key="3">
    <source>
        <dbReference type="Proteomes" id="UP000190235"/>
    </source>
</evidence>
<accession>A0A1M7H823</accession>
<dbReference type="Proteomes" id="UP000190235">
    <property type="component" value="Chromosome I"/>
</dbReference>